<dbReference type="EMBL" id="ADGH01000014">
    <property type="protein sequence ID" value="EHG24317.1"/>
    <property type="molecule type" value="Genomic_DNA"/>
</dbReference>
<keyword evidence="2" id="KW-1185">Reference proteome</keyword>
<accession>A0ABP2MR73</accession>
<sequence>MDNQMVEVLNSIRFAERYQALRMQYSFDLKESFEDYDNQYVLKMLQDIGYAAVKYRKREDFFQAKKKSNIYEFRYHICIKYGIAELMWYVMKDNKYYAGGSFPNLEHELLNLGNGNRLPNFRNYEDLHEILTIAFQMCEDMTDAFLRIYGESSQEG</sequence>
<gene>
    <name evidence="1" type="ORF">HMPREF9432_01448</name>
</gene>
<reference evidence="1 2" key="1">
    <citation type="submission" date="2011-08" db="EMBL/GenBank/DDBJ databases">
        <title>The Genome Sequence of Selenomonas noxia F0398.</title>
        <authorList>
            <consortium name="The Broad Institute Genome Sequencing Platform"/>
            <person name="Earl A."/>
            <person name="Ward D."/>
            <person name="Feldgarden M."/>
            <person name="Gevers D."/>
            <person name="Izard J."/>
            <person name="Ganesan A."/>
            <person name="Blanton J.M."/>
            <person name="Baranova O.V."/>
            <person name="Tanner A.C."/>
            <person name="Dewhirst F.E."/>
            <person name="Young S.K."/>
            <person name="Zeng Q."/>
            <person name="Gargeya S."/>
            <person name="Fitzgerald M."/>
            <person name="Haas B."/>
            <person name="Abouelleil A."/>
            <person name="Alvarado L."/>
            <person name="Arachchi H.M."/>
            <person name="Berlin A."/>
            <person name="Brown A."/>
            <person name="Chapman S.B."/>
            <person name="Chen Z."/>
            <person name="Dunbar C."/>
            <person name="Freedman E."/>
            <person name="Gearin G."/>
            <person name="Gellesch M."/>
            <person name="Goldberg J."/>
            <person name="Griggs A."/>
            <person name="Gujja S."/>
            <person name="Heiman D."/>
            <person name="Howarth C."/>
            <person name="Larson L."/>
            <person name="Lui A."/>
            <person name="MacDonald P.J.P."/>
            <person name="Montmayeur A."/>
            <person name="Murphy C."/>
            <person name="Neiman D."/>
            <person name="Pearson M."/>
            <person name="Priest M."/>
            <person name="Roberts A."/>
            <person name="Saif S."/>
            <person name="Shea T."/>
            <person name="Shenoy N."/>
            <person name="Sisk P."/>
            <person name="Stolte C."/>
            <person name="Sykes S."/>
            <person name="Wortman J."/>
            <person name="Nusbaum C."/>
            <person name="Birren B."/>
        </authorList>
    </citation>
    <scope>NUCLEOTIDE SEQUENCE [LARGE SCALE GENOMIC DNA]</scope>
    <source>
        <strain evidence="1 2">F0398</strain>
    </source>
</reference>
<protein>
    <submittedName>
        <fullName evidence="1">Uncharacterized protein</fullName>
    </submittedName>
</protein>
<dbReference type="Proteomes" id="UP000003175">
    <property type="component" value="Unassembled WGS sequence"/>
</dbReference>
<evidence type="ECO:0000313" key="1">
    <source>
        <dbReference type="EMBL" id="EHG24317.1"/>
    </source>
</evidence>
<organism evidence="1 2">
    <name type="scientific">Selenomonas noxia F0398</name>
    <dbReference type="NCBI Taxonomy" id="702437"/>
    <lineage>
        <taxon>Bacteria</taxon>
        <taxon>Bacillati</taxon>
        <taxon>Bacillota</taxon>
        <taxon>Negativicutes</taxon>
        <taxon>Selenomonadales</taxon>
        <taxon>Selenomonadaceae</taxon>
        <taxon>Selenomonas</taxon>
    </lineage>
</organism>
<name>A0ABP2MR73_9FIRM</name>
<comment type="caution">
    <text evidence="1">The sequence shown here is derived from an EMBL/GenBank/DDBJ whole genome shotgun (WGS) entry which is preliminary data.</text>
</comment>
<proteinExistence type="predicted"/>
<evidence type="ECO:0000313" key="2">
    <source>
        <dbReference type="Proteomes" id="UP000003175"/>
    </source>
</evidence>
<dbReference type="RefSeq" id="WP_006696694.1">
    <property type="nucleotide sequence ID" value="NZ_JH376860.1"/>
</dbReference>